<comment type="caution">
    <text evidence="1">The sequence shown here is derived from an EMBL/GenBank/DDBJ whole genome shotgun (WGS) entry which is preliminary data.</text>
</comment>
<evidence type="ECO:0000313" key="1">
    <source>
        <dbReference type="EMBL" id="KAI6656207.1"/>
    </source>
</evidence>
<dbReference type="EMBL" id="JAKMXF010000155">
    <property type="protein sequence ID" value="KAI6656207.1"/>
    <property type="molecule type" value="Genomic_DNA"/>
</dbReference>
<accession>A0AAV7K4S0</accession>
<organism evidence="1 2">
    <name type="scientific">Oopsacas minuta</name>
    <dbReference type="NCBI Taxonomy" id="111878"/>
    <lineage>
        <taxon>Eukaryota</taxon>
        <taxon>Metazoa</taxon>
        <taxon>Porifera</taxon>
        <taxon>Hexactinellida</taxon>
        <taxon>Hexasterophora</taxon>
        <taxon>Lyssacinosida</taxon>
        <taxon>Leucopsacidae</taxon>
        <taxon>Oopsacas</taxon>
    </lineage>
</organism>
<reference evidence="1 2" key="1">
    <citation type="journal article" date="2023" name="BMC Biol.">
        <title>The compact genome of the sponge Oopsacas minuta (Hexactinellida) is lacking key metazoan core genes.</title>
        <authorList>
            <person name="Santini S."/>
            <person name="Schenkelaars Q."/>
            <person name="Jourda C."/>
            <person name="Duchesne M."/>
            <person name="Belahbib H."/>
            <person name="Rocher C."/>
            <person name="Selva M."/>
            <person name="Riesgo A."/>
            <person name="Vervoort M."/>
            <person name="Leys S.P."/>
            <person name="Kodjabachian L."/>
            <person name="Le Bivic A."/>
            <person name="Borchiellini C."/>
            <person name="Claverie J.M."/>
            <person name="Renard E."/>
        </authorList>
    </citation>
    <scope>NUCLEOTIDE SEQUENCE [LARGE SCALE GENOMIC DNA]</scope>
    <source>
        <strain evidence="1">SPO-2</strain>
    </source>
</reference>
<dbReference type="PANTHER" id="PTHR45749">
    <property type="match status" value="1"/>
</dbReference>
<evidence type="ECO:0000313" key="2">
    <source>
        <dbReference type="Proteomes" id="UP001165289"/>
    </source>
</evidence>
<dbReference type="Proteomes" id="UP001165289">
    <property type="component" value="Unassembled WGS sequence"/>
</dbReference>
<dbReference type="AlphaFoldDB" id="A0AAV7K4S0"/>
<sequence>MSTWKHVYQRIEEHESSQYHKQNTDAFLIHSSECDISFLLVRDATNIRKSQVIQKHKAMERIIDILMFIGKRGLSYRGNKAESAFLLDDPLIDHVHLDKVICESKKRHSSLCEGQKGRGSLITLIYKTTLNYILEAIHQLQLDLIVQEVKKAGIYSIQIDTTQDITTTDQCSVIIRYVTDQVHERLLAFVARNSSKGSRLFEMLHTILKTNKFKISHCVSDSTDGAANMAGQYNGLNAWIKQASPNHIHAIGTTRWWSKDRALKNIFGNWKDPFNALFVNLIEVLDSISKAAKMNAKARLFQVTTSLSEYLQTSGLDFIQAQGMTVTTIESLRRMKDEFESIILTANKLIESQNEKLELLDSDIFLDNSLPLRRYRKKNISQVMKHEMSHQLMHWKDLTLKLLM</sequence>
<keyword evidence="2" id="KW-1185">Reference proteome</keyword>
<evidence type="ECO:0008006" key="3">
    <source>
        <dbReference type="Google" id="ProtNLM"/>
    </source>
</evidence>
<dbReference type="PANTHER" id="PTHR45749:SF21">
    <property type="entry name" value="DUF4371 DOMAIN-CONTAINING PROTEIN"/>
    <property type="match status" value="1"/>
</dbReference>
<proteinExistence type="predicted"/>
<protein>
    <recommendedName>
        <fullName evidence="3">DUF4371 domain-containing protein</fullName>
    </recommendedName>
</protein>
<name>A0AAV7K4S0_9METZ</name>
<gene>
    <name evidence="1" type="ORF">LOD99_1540</name>
</gene>